<keyword evidence="3" id="KW-1185">Reference proteome</keyword>
<evidence type="ECO:0000256" key="1">
    <source>
        <dbReference type="SAM" id="SignalP"/>
    </source>
</evidence>
<name>A0A074ZKA5_AURSE</name>
<evidence type="ECO:0000313" key="3">
    <source>
        <dbReference type="Proteomes" id="UP000030641"/>
    </source>
</evidence>
<accession>A0A074ZKA5</accession>
<dbReference type="OrthoDB" id="10389822at2759"/>
<dbReference type="EMBL" id="KL584751">
    <property type="protein sequence ID" value="KEQ98916.1"/>
    <property type="molecule type" value="Genomic_DNA"/>
</dbReference>
<dbReference type="Proteomes" id="UP000030641">
    <property type="component" value="Unassembled WGS sequence"/>
</dbReference>
<protein>
    <recommendedName>
        <fullName evidence="4">Secreted protein</fullName>
    </recommendedName>
</protein>
<sequence>MMPRLPLSPCFTHVLAIFSHLPLPTLLHAPGCDPLRDPEYAAKILTCSEFTIVVGQCCNSQFSHSCRSKTHQSLNPLCSVGRYIQLPYGFYGHTPSLAPKRTCMLIKWTKCDILDSLTSPKSLKRGTISTSMHDQDCFCFST</sequence>
<evidence type="ECO:0000313" key="2">
    <source>
        <dbReference type="EMBL" id="KEQ98916.1"/>
    </source>
</evidence>
<dbReference type="InParanoid" id="A0A074ZKA5"/>
<feature type="chain" id="PRO_5001705455" description="Secreted protein" evidence="1">
    <location>
        <begin position="28"/>
        <end position="142"/>
    </location>
</feature>
<reference evidence="2 3" key="1">
    <citation type="journal article" date="2014" name="BMC Genomics">
        <title>Genome sequencing of four Aureobasidium pullulans varieties: biotechnological potential, stress tolerance, and description of new species.</title>
        <authorList>
            <person name="Gostin Ar C."/>
            <person name="Ohm R.A."/>
            <person name="Kogej T."/>
            <person name="Sonjak S."/>
            <person name="Turk M."/>
            <person name="Zajc J."/>
            <person name="Zalar P."/>
            <person name="Grube M."/>
            <person name="Sun H."/>
            <person name="Han J."/>
            <person name="Sharma A."/>
            <person name="Chiniquy J."/>
            <person name="Ngan C.Y."/>
            <person name="Lipzen A."/>
            <person name="Barry K."/>
            <person name="Grigoriev I.V."/>
            <person name="Gunde-Cimerman N."/>
        </authorList>
    </citation>
    <scope>NUCLEOTIDE SEQUENCE [LARGE SCALE GENOMIC DNA]</scope>
    <source>
        <strain evidence="2 3">EXF-2481</strain>
    </source>
</reference>
<keyword evidence="1" id="KW-0732">Signal</keyword>
<dbReference type="RefSeq" id="XP_013347699.1">
    <property type="nucleotide sequence ID" value="XM_013492245.1"/>
</dbReference>
<proteinExistence type="predicted"/>
<evidence type="ECO:0008006" key="4">
    <source>
        <dbReference type="Google" id="ProtNLM"/>
    </source>
</evidence>
<feature type="signal peptide" evidence="1">
    <location>
        <begin position="1"/>
        <end position="27"/>
    </location>
</feature>
<dbReference type="GeneID" id="25366094"/>
<dbReference type="HOGENOM" id="CLU_1815439_0_0_1"/>
<dbReference type="AlphaFoldDB" id="A0A074ZKA5"/>
<gene>
    <name evidence="2" type="ORF">AUEXF2481DRAFT_383964</name>
</gene>
<organism evidence="2 3">
    <name type="scientific">Aureobasidium subglaciale (strain EXF-2481)</name>
    <name type="common">Aureobasidium pullulans var. subglaciale</name>
    <dbReference type="NCBI Taxonomy" id="1043005"/>
    <lineage>
        <taxon>Eukaryota</taxon>
        <taxon>Fungi</taxon>
        <taxon>Dikarya</taxon>
        <taxon>Ascomycota</taxon>
        <taxon>Pezizomycotina</taxon>
        <taxon>Dothideomycetes</taxon>
        <taxon>Dothideomycetidae</taxon>
        <taxon>Dothideales</taxon>
        <taxon>Saccotheciaceae</taxon>
        <taxon>Aureobasidium</taxon>
    </lineage>
</organism>